<gene>
    <name evidence="1" type="ORF">POTOM_053787</name>
</gene>
<sequence length="138" mass="15339">MAAVIVYTRIALRKVCGLVKLVYWSVVQNRNYMDANWFNALFDDHYENVMNNVGRYVSDGFAGTSSVSGFGGSFGNGYGNYNSELGQDVAFNKFGSHPDFVPPYAFPDVVPQSQISAHQRASRMDYIRDGITNSLMGQ</sequence>
<evidence type="ECO:0000313" key="1">
    <source>
        <dbReference type="EMBL" id="KAG6742846.1"/>
    </source>
</evidence>
<proteinExistence type="predicted"/>
<comment type="caution">
    <text evidence="1">The sequence shown here is derived from an EMBL/GenBank/DDBJ whole genome shotgun (WGS) entry which is preliminary data.</text>
</comment>
<keyword evidence="2" id="KW-1185">Reference proteome</keyword>
<organism evidence="1 2">
    <name type="scientific">Populus tomentosa</name>
    <name type="common">Chinese white poplar</name>
    <dbReference type="NCBI Taxonomy" id="118781"/>
    <lineage>
        <taxon>Eukaryota</taxon>
        <taxon>Viridiplantae</taxon>
        <taxon>Streptophyta</taxon>
        <taxon>Embryophyta</taxon>
        <taxon>Tracheophyta</taxon>
        <taxon>Spermatophyta</taxon>
        <taxon>Magnoliopsida</taxon>
        <taxon>eudicotyledons</taxon>
        <taxon>Gunneridae</taxon>
        <taxon>Pentapetalae</taxon>
        <taxon>rosids</taxon>
        <taxon>fabids</taxon>
        <taxon>Malpighiales</taxon>
        <taxon>Salicaceae</taxon>
        <taxon>Saliceae</taxon>
        <taxon>Populus</taxon>
    </lineage>
</organism>
<evidence type="ECO:0000313" key="2">
    <source>
        <dbReference type="Proteomes" id="UP000886885"/>
    </source>
</evidence>
<accession>A0A8X7Y2I3</accession>
<dbReference type="AlphaFoldDB" id="A0A8X7Y2I3"/>
<dbReference type="EMBL" id="JAAWWB010000033">
    <property type="protein sequence ID" value="KAG6742846.1"/>
    <property type="molecule type" value="Genomic_DNA"/>
</dbReference>
<name>A0A8X7Y2I3_POPTO</name>
<reference evidence="1" key="1">
    <citation type="journal article" date="2020" name="bioRxiv">
        <title>Hybrid origin of Populus tomentosa Carr. identified through genome sequencing and phylogenomic analysis.</title>
        <authorList>
            <person name="An X."/>
            <person name="Gao K."/>
            <person name="Chen Z."/>
            <person name="Li J."/>
            <person name="Yang X."/>
            <person name="Yang X."/>
            <person name="Zhou J."/>
            <person name="Guo T."/>
            <person name="Zhao T."/>
            <person name="Huang S."/>
            <person name="Miao D."/>
            <person name="Khan W.U."/>
            <person name="Rao P."/>
            <person name="Ye M."/>
            <person name="Lei B."/>
            <person name="Liao W."/>
            <person name="Wang J."/>
            <person name="Ji L."/>
            <person name="Li Y."/>
            <person name="Guo B."/>
            <person name="Mustafa N.S."/>
            <person name="Li S."/>
            <person name="Yun Q."/>
            <person name="Keller S.R."/>
            <person name="Mao J."/>
            <person name="Zhang R."/>
            <person name="Strauss S.H."/>
        </authorList>
    </citation>
    <scope>NUCLEOTIDE SEQUENCE</scope>
    <source>
        <strain evidence="1">GM15</strain>
        <tissue evidence="1">Leaf</tissue>
    </source>
</reference>
<dbReference type="Proteomes" id="UP000886885">
    <property type="component" value="Chromosome 17A"/>
</dbReference>
<protein>
    <submittedName>
        <fullName evidence="1">Uncharacterized protein</fullName>
    </submittedName>
</protein>